<dbReference type="Pfam" id="PF00583">
    <property type="entry name" value="Acetyltransf_1"/>
    <property type="match status" value="1"/>
</dbReference>
<dbReference type="InterPro" id="IPR000182">
    <property type="entry name" value="GNAT_dom"/>
</dbReference>
<dbReference type="EMBL" id="FOKG01000001">
    <property type="protein sequence ID" value="SFA77561.1"/>
    <property type="molecule type" value="Genomic_DNA"/>
</dbReference>
<dbReference type="InterPro" id="IPR053144">
    <property type="entry name" value="Acetyltransferase_Butenolide"/>
</dbReference>
<keyword evidence="2" id="KW-0808">Transferase</keyword>
<dbReference type="AlphaFoldDB" id="A0A1I0VMM4"/>
<dbReference type="RefSeq" id="WP_091668400.1">
    <property type="nucleotide sequence ID" value="NZ_FOKG01000001.1"/>
</dbReference>
<name>A0A1I0VMM4_9PSEU</name>
<dbReference type="PROSITE" id="PS51186">
    <property type="entry name" value="GNAT"/>
    <property type="match status" value="1"/>
</dbReference>
<sequence length="142" mass="16109">MRTPCGDHELDDDPARVDVDTLWAFLSTEPYWGRWRSREQVEAQLAAAWRVVGVYELSSGRMVGFARAFSDGVASAYLADVYIDRSARGHGLGVALVREMIDNGPGAGFRWMLHTDDAHELYSRFGFREPDRTYLERPSKHS</sequence>
<evidence type="ECO:0000313" key="2">
    <source>
        <dbReference type="EMBL" id="SFA77561.1"/>
    </source>
</evidence>
<dbReference type="GO" id="GO:0016747">
    <property type="term" value="F:acyltransferase activity, transferring groups other than amino-acyl groups"/>
    <property type="evidence" value="ECO:0007669"/>
    <property type="project" value="InterPro"/>
</dbReference>
<dbReference type="Gene3D" id="3.40.630.30">
    <property type="match status" value="1"/>
</dbReference>
<proteinExistence type="predicted"/>
<evidence type="ECO:0000313" key="3">
    <source>
        <dbReference type="Proteomes" id="UP000243799"/>
    </source>
</evidence>
<evidence type="ECO:0000259" key="1">
    <source>
        <dbReference type="PROSITE" id="PS51186"/>
    </source>
</evidence>
<reference evidence="3" key="1">
    <citation type="submission" date="2016-10" db="EMBL/GenBank/DDBJ databases">
        <authorList>
            <person name="Varghese N."/>
            <person name="Submissions S."/>
        </authorList>
    </citation>
    <scope>NUCLEOTIDE SEQUENCE [LARGE SCALE GENOMIC DNA]</scope>
    <source>
        <strain evidence="3">CGMCC 4.3568</strain>
    </source>
</reference>
<feature type="domain" description="N-acetyltransferase" evidence="1">
    <location>
        <begin position="1"/>
        <end position="142"/>
    </location>
</feature>
<keyword evidence="3" id="KW-1185">Reference proteome</keyword>
<protein>
    <submittedName>
        <fullName evidence="2">Acetyltransferase (GNAT) family protein</fullName>
    </submittedName>
</protein>
<dbReference type="STRING" id="490629.SAMN05216266_101355"/>
<dbReference type="InterPro" id="IPR016181">
    <property type="entry name" value="Acyl_CoA_acyltransferase"/>
</dbReference>
<dbReference type="CDD" id="cd04301">
    <property type="entry name" value="NAT_SF"/>
    <property type="match status" value="1"/>
</dbReference>
<dbReference type="PANTHER" id="PTHR43233:SF1">
    <property type="entry name" value="FAMILY N-ACETYLTRANSFERASE, PUTATIVE (AFU_ORTHOLOGUE AFUA_6G03350)-RELATED"/>
    <property type="match status" value="1"/>
</dbReference>
<dbReference type="SUPFAM" id="SSF55729">
    <property type="entry name" value="Acyl-CoA N-acyltransferases (Nat)"/>
    <property type="match status" value="1"/>
</dbReference>
<organism evidence="2 3">
    <name type="scientific">Amycolatopsis marina</name>
    <dbReference type="NCBI Taxonomy" id="490629"/>
    <lineage>
        <taxon>Bacteria</taxon>
        <taxon>Bacillati</taxon>
        <taxon>Actinomycetota</taxon>
        <taxon>Actinomycetes</taxon>
        <taxon>Pseudonocardiales</taxon>
        <taxon>Pseudonocardiaceae</taxon>
        <taxon>Amycolatopsis</taxon>
    </lineage>
</organism>
<dbReference type="Proteomes" id="UP000243799">
    <property type="component" value="Unassembled WGS sequence"/>
</dbReference>
<accession>A0A1I0VMM4</accession>
<gene>
    <name evidence="2" type="ORF">SAMN05216266_101355</name>
</gene>
<dbReference type="OrthoDB" id="3216107at2"/>
<dbReference type="PANTHER" id="PTHR43233">
    <property type="entry name" value="FAMILY N-ACETYLTRANSFERASE, PUTATIVE (AFU_ORTHOLOGUE AFUA_6G03350)-RELATED"/>
    <property type="match status" value="1"/>
</dbReference>